<evidence type="ECO:0000313" key="3">
    <source>
        <dbReference type="Proteomes" id="UP000199242"/>
    </source>
</evidence>
<name>A0ABY0R350_9FLAO</name>
<keyword evidence="1" id="KW-0732">Signal</keyword>
<dbReference type="PROSITE" id="PS51257">
    <property type="entry name" value="PROKAR_LIPOPROTEIN"/>
    <property type="match status" value="1"/>
</dbReference>
<keyword evidence="3" id="KW-1185">Reference proteome</keyword>
<dbReference type="Proteomes" id="UP000199242">
    <property type="component" value="Unassembled WGS sequence"/>
</dbReference>
<sequence>MKKHLFLRLCLMFLVGVSAFSCRTEDFHNEEEAHGSTQFRLTTQRISLSEAKHKAKLLTELKEAEGKFKAFSKANAQGRIINYANGVSIDTDQVTYIENGPNFHTYTFHLTRQNVLPTDPVENLVLFPTTDGTYKELLVSYALSVTEKETLKNGGFVDTKGKMSITELAAGTYNPLSKGMTACGWQEENTFVTVCSENQHGMWNTESWGSCSADRKPGWHTTMVYRCDFIYTGNETGGTDWWSGPGGGTDNGGGGEPCPTCPTDPTQQPCNGNGVSTGLIDPNTNIGEGGCAGIPTVVEMPDNKRPCDILKDNDNIPKIKNKIDSLRNLVTKTPADTTETMVTIKKSFENYIANVSNQQNSVGVGTIGAVGEMSDLDVADIHNHPPQNNMPIFSFNDLLSFYDSYTYVKPSRKSVYTSYLVNFNGTTYALRMSDVSALDILFAGLNIGTANATAANKETARKEIKDLYKKYGYKDTETYNQVQSEKIFLKVLNDPKFGGGNSIQVYRKDGDKWGKLKIDNNGTVSKDDCP</sequence>
<dbReference type="EMBL" id="FNHD01000024">
    <property type="protein sequence ID" value="SDM33978.1"/>
    <property type="molecule type" value="Genomic_DNA"/>
</dbReference>
<feature type="signal peptide" evidence="1">
    <location>
        <begin position="1"/>
        <end position="19"/>
    </location>
</feature>
<organism evidence="2 3">
    <name type="scientific">Chryseobacterium taihuense</name>
    <dbReference type="NCBI Taxonomy" id="1141221"/>
    <lineage>
        <taxon>Bacteria</taxon>
        <taxon>Pseudomonadati</taxon>
        <taxon>Bacteroidota</taxon>
        <taxon>Flavobacteriia</taxon>
        <taxon>Flavobacteriales</taxon>
        <taxon>Weeksellaceae</taxon>
        <taxon>Chryseobacterium group</taxon>
        <taxon>Chryseobacterium</taxon>
    </lineage>
</organism>
<proteinExistence type="predicted"/>
<dbReference type="RefSeq" id="WP_143019076.1">
    <property type="nucleotide sequence ID" value="NZ_FNHD01000024.1"/>
</dbReference>
<gene>
    <name evidence="2" type="ORF">SAMN05216273_12411</name>
</gene>
<evidence type="ECO:0000313" key="2">
    <source>
        <dbReference type="EMBL" id="SDM33978.1"/>
    </source>
</evidence>
<comment type="caution">
    <text evidence="2">The sequence shown here is derived from an EMBL/GenBank/DDBJ whole genome shotgun (WGS) entry which is preliminary data.</text>
</comment>
<feature type="chain" id="PRO_5045305624" evidence="1">
    <location>
        <begin position="20"/>
        <end position="530"/>
    </location>
</feature>
<evidence type="ECO:0000256" key="1">
    <source>
        <dbReference type="SAM" id="SignalP"/>
    </source>
</evidence>
<accession>A0ABY0R350</accession>
<reference evidence="2 3" key="1">
    <citation type="submission" date="2016-10" db="EMBL/GenBank/DDBJ databases">
        <authorList>
            <person name="Varghese N."/>
            <person name="Submissions S."/>
        </authorList>
    </citation>
    <scope>NUCLEOTIDE SEQUENCE [LARGE SCALE GENOMIC DNA]</scope>
    <source>
        <strain evidence="2 3">CGMCC 1.10941</strain>
    </source>
</reference>
<protein>
    <submittedName>
        <fullName evidence="2">Uncharacterized protein</fullName>
    </submittedName>
</protein>